<comment type="caution">
    <text evidence="1">The sequence shown here is derived from an EMBL/GenBank/DDBJ whole genome shotgun (WGS) entry which is preliminary data.</text>
</comment>
<protein>
    <submittedName>
        <fullName evidence="1">Uncharacterized protein</fullName>
    </submittedName>
</protein>
<sequence length="74" mass="8615">MFPKNDLMDSIVIDDVNEDKSIRAEQQTEKGTLLMISKGQWRGFLFLIFFALNIRVQWSLHTEDLLPYRGSIAI</sequence>
<keyword evidence="2" id="KW-1185">Reference proteome</keyword>
<evidence type="ECO:0000313" key="1">
    <source>
        <dbReference type="EMBL" id="KTD86782.1"/>
    </source>
</evidence>
<dbReference type="Proteomes" id="UP000054709">
    <property type="component" value="Unassembled WGS sequence"/>
</dbReference>
<evidence type="ECO:0000313" key="2">
    <source>
        <dbReference type="Proteomes" id="UP000054709"/>
    </source>
</evidence>
<organism evidence="1 2">
    <name type="scientific">Paenibacillus etheri</name>
    <dbReference type="NCBI Taxonomy" id="1306852"/>
    <lineage>
        <taxon>Bacteria</taxon>
        <taxon>Bacillati</taxon>
        <taxon>Bacillota</taxon>
        <taxon>Bacilli</taxon>
        <taxon>Bacillales</taxon>
        <taxon>Paenibacillaceae</taxon>
        <taxon>Paenibacillus</taxon>
    </lineage>
</organism>
<reference evidence="1 2" key="1">
    <citation type="journal article" date="2015" name="Int. Biodeterior. Biodegradation">
        <title>Physiological and genetic screening methods for the isolation of methyl tert-butyl ether-degrading bacteria for bioremediation purposes.</title>
        <authorList>
            <person name="Guisado I.M."/>
            <person name="Purswani J."/>
            <person name="Gonzalez Lopez J."/>
            <person name="Pozo C."/>
        </authorList>
    </citation>
    <scope>NUCLEOTIDE SEQUENCE [LARGE SCALE GENOMIC DNA]</scope>
    <source>
        <strain evidence="1 2">SH7</strain>
    </source>
</reference>
<dbReference type="AlphaFoldDB" id="A0A0W1AZP0"/>
<proteinExistence type="predicted"/>
<dbReference type="EMBL" id="LCZJ02000019">
    <property type="protein sequence ID" value="KTD86782.1"/>
    <property type="molecule type" value="Genomic_DNA"/>
</dbReference>
<name>A0A0W1AZP0_9BACL</name>
<accession>A0A0W1AZP0</accession>
<gene>
    <name evidence="1" type="ORF">UQ64_15200</name>
</gene>